<comment type="cofactor">
    <cofactor evidence="1 14">
        <name>FAD</name>
        <dbReference type="ChEBI" id="CHEBI:57692"/>
    </cofactor>
</comment>
<comment type="cofactor">
    <cofactor evidence="15">
        <name>[4Fe-4S] cluster</name>
        <dbReference type="ChEBI" id="CHEBI:49883"/>
    </cofactor>
    <text evidence="15">Binds 1 [4Fe-4S] cluster per subunit.</text>
</comment>
<dbReference type="PANTHER" id="PTHR43809">
    <property type="entry name" value="NITRITE REDUCTASE (NADH) LARGE SUBUNIT"/>
    <property type="match status" value="1"/>
</dbReference>
<evidence type="ECO:0000256" key="1">
    <source>
        <dbReference type="ARBA" id="ARBA00001974"/>
    </source>
</evidence>
<keyword evidence="5 14" id="KW-0285">Flavoprotein</keyword>
<evidence type="ECO:0000256" key="4">
    <source>
        <dbReference type="ARBA" id="ARBA00022617"/>
    </source>
</evidence>
<dbReference type="GO" id="GO:0050661">
    <property type="term" value="F:NADP binding"/>
    <property type="evidence" value="ECO:0007669"/>
    <property type="project" value="UniProtKB-UniRule"/>
</dbReference>
<evidence type="ECO:0000259" key="19">
    <source>
        <dbReference type="Pfam" id="PF07992"/>
    </source>
</evidence>
<feature type="domain" description="Nitrite/Sulfite reductase ferredoxin-like" evidence="17">
    <location>
        <begin position="553"/>
        <end position="615"/>
    </location>
</feature>
<dbReference type="Gene3D" id="3.50.50.60">
    <property type="entry name" value="FAD/NAD(P)-binding domain"/>
    <property type="match status" value="2"/>
</dbReference>
<evidence type="ECO:0000259" key="20">
    <source>
        <dbReference type="Pfam" id="PF18267"/>
    </source>
</evidence>
<comment type="cofactor">
    <cofactor evidence="15">
        <name>siroheme</name>
        <dbReference type="ChEBI" id="CHEBI:60052"/>
    </cofactor>
    <text evidence="15">Binds 1 siroheme per subunit.</text>
</comment>
<evidence type="ECO:0000256" key="9">
    <source>
        <dbReference type="ARBA" id="ARBA00023002"/>
    </source>
</evidence>
<dbReference type="PRINTS" id="PR00368">
    <property type="entry name" value="FADPNR"/>
</dbReference>
<evidence type="ECO:0000259" key="17">
    <source>
        <dbReference type="Pfam" id="PF03460"/>
    </source>
</evidence>
<dbReference type="Proteomes" id="UP000182110">
    <property type="component" value="Unassembled WGS sequence"/>
</dbReference>
<keyword evidence="15" id="KW-0004">4Fe-4S</keyword>
<dbReference type="GO" id="GO:0046872">
    <property type="term" value="F:metal ion binding"/>
    <property type="evidence" value="ECO:0007669"/>
    <property type="project" value="UniProtKB-KW"/>
</dbReference>
<evidence type="ECO:0000256" key="6">
    <source>
        <dbReference type="ARBA" id="ARBA00022714"/>
    </source>
</evidence>
<dbReference type="CDD" id="cd19944">
    <property type="entry name" value="NirB_Fer2_BFD-like_2"/>
    <property type="match status" value="1"/>
</dbReference>
<keyword evidence="9" id="KW-0560">Oxidoreductase</keyword>
<comment type="similarity">
    <text evidence="3">Belongs to the nitrite and sulfite reductase 4Fe-4S domain family.</text>
</comment>
<dbReference type="GO" id="GO:0042128">
    <property type="term" value="P:nitrate assimilation"/>
    <property type="evidence" value="ECO:0007669"/>
    <property type="project" value="UniProtKB-UniRule"/>
</dbReference>
<feature type="binding site" evidence="15">
    <location>
        <position position="672"/>
    </location>
    <ligand>
        <name>[4Fe-4S] cluster</name>
        <dbReference type="ChEBI" id="CHEBI:49883"/>
    </ligand>
</feature>
<protein>
    <submittedName>
        <fullName evidence="21">Assimilatory nitrite reductase subunit</fullName>
    </submittedName>
</protein>
<keyword evidence="22" id="KW-1185">Reference proteome</keyword>
<dbReference type="Pfam" id="PF04324">
    <property type="entry name" value="Fer2_BFD"/>
    <property type="match status" value="2"/>
</dbReference>
<dbReference type="Pfam" id="PF18267">
    <property type="entry name" value="Rubredoxin_C"/>
    <property type="match status" value="1"/>
</dbReference>
<dbReference type="NCBIfam" id="TIGR02374">
    <property type="entry name" value="nitri_red_nirB"/>
    <property type="match status" value="1"/>
</dbReference>
<feature type="binding site" evidence="15">
    <location>
        <position position="638"/>
    </location>
    <ligand>
        <name>[4Fe-4S] cluster</name>
        <dbReference type="ChEBI" id="CHEBI:49883"/>
    </ligand>
</feature>
<evidence type="ECO:0000313" key="22">
    <source>
        <dbReference type="Proteomes" id="UP000182110"/>
    </source>
</evidence>
<keyword evidence="6" id="KW-0001">2Fe-2S</keyword>
<dbReference type="InterPro" id="IPR017121">
    <property type="entry name" value="Nitrite_Rdtase_lsu"/>
</dbReference>
<keyword evidence="11 15" id="KW-0411">Iron-sulfur</keyword>
<keyword evidence="8 14" id="KW-0274">FAD</keyword>
<keyword evidence="4 15" id="KW-0349">Heme</keyword>
<dbReference type="PRINTS" id="PR00411">
    <property type="entry name" value="PNDRDTASEI"/>
</dbReference>
<dbReference type="Pfam" id="PF07992">
    <property type="entry name" value="Pyr_redox_2"/>
    <property type="match status" value="1"/>
</dbReference>
<dbReference type="InterPro" id="IPR036188">
    <property type="entry name" value="FAD/NAD-bd_sf"/>
</dbReference>
<dbReference type="Pfam" id="PF03460">
    <property type="entry name" value="NIR_SIR_ferr"/>
    <property type="match status" value="1"/>
</dbReference>
<organism evidence="21 22">
    <name type="scientific">Peribacillus simplex</name>
    <dbReference type="NCBI Taxonomy" id="1478"/>
    <lineage>
        <taxon>Bacteria</taxon>
        <taxon>Bacillati</taxon>
        <taxon>Bacillota</taxon>
        <taxon>Bacilli</taxon>
        <taxon>Bacillales</taxon>
        <taxon>Bacillaceae</taxon>
        <taxon>Peribacillus</taxon>
    </lineage>
</organism>
<reference evidence="21 22" key="1">
    <citation type="journal article" date="2014" name="Genome Announc.">
        <title>Genome Sequence of Bacillus simplex Strain P558, Isolated from a Human Fecal Sample.</title>
        <authorList>
            <person name="Croce O."/>
            <person name="Hugon P."/>
            <person name="Lagier J.C."/>
            <person name="Bibi F."/>
            <person name="Robert C."/>
            <person name="Azhar E.I."/>
            <person name="Raoult D."/>
            <person name="Fournier P.E."/>
        </authorList>
    </citation>
    <scope>NUCLEOTIDE SEQUENCE [LARGE SCALE GENOMIC DNA]</scope>
    <source>
        <strain evidence="21 22">P558</strain>
    </source>
</reference>
<keyword evidence="7 15" id="KW-0479">Metal-binding</keyword>
<evidence type="ECO:0000256" key="12">
    <source>
        <dbReference type="ARBA" id="ARBA00023063"/>
    </source>
</evidence>
<evidence type="ECO:0000259" key="16">
    <source>
        <dbReference type="Pfam" id="PF01077"/>
    </source>
</evidence>
<accession>A0AAN2PHF0</accession>
<feature type="domain" description="NADH-rubredoxin oxidoreductase C-terminal" evidence="20">
    <location>
        <begin position="317"/>
        <end position="383"/>
    </location>
</feature>
<sequence length="800" mass="89322">MYKQKLVLVGNGMAGIRCVESIISKDPTAFEITIFGSEPHVNYNRILLSTVLQGNTSFEDITINDRNWYTENNIQLFTGETVVKIDKETRKIKTDKEREVYYDKLIIATGSVPFILPVTGVDKEGVIAFRTIEDCQKMIETSRKHKKAVVIGGGLLGLEAARGLLNLGMEVHVVHIADYLMERQLDSTASLLLQKELENQGMNFLLKKETQELIGNERVERVRFKDGTELDADLVVMAAGVRPNIQLAKESGIDTNRAIIVNDYLETSIPDIYAVGECAEHQGVVYGLVKPLYEQGEVLAKHICEMKCSGYQGSVLSTQLKISGVELFSVGDFHGDETTKSITTFDELDSVYKKLVFQGRKIIGAVLYGDTNNSSRLLDMIVKRQEVSSEERRALFQSPNTAEGLIASMANHEIICHCNAVSKGGIIEAVQNKGLSTVEQVKQCTKASGSCGGCKPAVTELLTYIQSNLTTQDEKQTAFCSCTKLTEDEIVYKMQLQDVSTVQEAMDALEWENTKGCSTCRPALSYYLGMIHPEYEIRQQTLFINEKKNATVQSDNLYSVIPQMYGGMTNAKDLRKIANVADKYEISQVAVTSEQRIHLMGVKKEDLPGVWADLDMPLSSKYGNTVQNVKTCIGEHVCSCDKQQSLLLAVDLEKRLEQVSTPYRIKMGISACMHNGAGSTTKDIGVMGIDRGWEIYVGGSSGRDARAGELLCVAGTNEEAIEIIIGFIQYYRETANYLERTWKWIERVGLIHVREVLFDNELSQQHYLNDWKWPRSGNEQKGKLDARLSKRINVCTMKNP</sequence>
<feature type="domain" description="BFD-like [2Fe-2S]-binding" evidence="18">
    <location>
        <begin position="480"/>
        <end position="528"/>
    </location>
</feature>
<evidence type="ECO:0000256" key="14">
    <source>
        <dbReference type="PIRNR" id="PIRNR037149"/>
    </source>
</evidence>
<evidence type="ECO:0000256" key="3">
    <source>
        <dbReference type="ARBA" id="ARBA00010429"/>
    </source>
</evidence>
<comment type="cofactor">
    <cofactor evidence="13">
        <name>[2Fe-2S] cluster</name>
        <dbReference type="ChEBI" id="CHEBI:190135"/>
    </cofactor>
</comment>
<feature type="binding site" evidence="15">
    <location>
        <position position="632"/>
    </location>
    <ligand>
        <name>[4Fe-4S] cluster</name>
        <dbReference type="ChEBI" id="CHEBI:49883"/>
    </ligand>
</feature>
<evidence type="ECO:0000313" key="21">
    <source>
        <dbReference type="EMBL" id="CEG32662.1"/>
    </source>
</evidence>
<dbReference type="Gene3D" id="1.10.10.1100">
    <property type="entry name" value="BFD-like [2Fe-2S]-binding domain"/>
    <property type="match status" value="1"/>
</dbReference>
<dbReference type="InterPro" id="IPR016156">
    <property type="entry name" value="FAD/NAD-linked_Rdtase_dimer_sf"/>
</dbReference>
<dbReference type="GO" id="GO:0020037">
    <property type="term" value="F:heme binding"/>
    <property type="evidence" value="ECO:0007669"/>
    <property type="project" value="InterPro"/>
</dbReference>
<feature type="domain" description="FAD/NAD(P)-binding" evidence="19">
    <location>
        <begin position="5"/>
        <end position="282"/>
    </location>
</feature>
<comment type="caution">
    <text evidence="21">The sequence shown here is derived from an EMBL/GenBank/DDBJ whole genome shotgun (WGS) entry which is preliminary data.</text>
</comment>
<dbReference type="InterPro" id="IPR012744">
    <property type="entry name" value="Nitri_red_NirB"/>
</dbReference>
<dbReference type="SUPFAM" id="SSF51905">
    <property type="entry name" value="FAD/NAD(P)-binding domain"/>
    <property type="match status" value="2"/>
</dbReference>
<evidence type="ECO:0000256" key="2">
    <source>
        <dbReference type="ARBA" id="ARBA00005096"/>
    </source>
</evidence>
<evidence type="ECO:0000256" key="11">
    <source>
        <dbReference type="ARBA" id="ARBA00023014"/>
    </source>
</evidence>
<dbReference type="InterPro" id="IPR045854">
    <property type="entry name" value="NO2/SO3_Rdtase_4Fe4S_sf"/>
</dbReference>
<feature type="domain" description="BFD-like [2Fe-2S]-binding" evidence="18">
    <location>
        <begin position="414"/>
        <end position="462"/>
    </location>
</feature>
<evidence type="ECO:0000256" key="13">
    <source>
        <dbReference type="ARBA" id="ARBA00034078"/>
    </source>
</evidence>
<evidence type="ECO:0000259" key="18">
    <source>
        <dbReference type="Pfam" id="PF04324"/>
    </source>
</evidence>
<dbReference type="FunFam" id="1.10.10.1100:FF:000002">
    <property type="entry name" value="Nitrite reductase large subunit"/>
    <property type="match status" value="1"/>
</dbReference>
<dbReference type="EMBL" id="CCXW01000001">
    <property type="protein sequence ID" value="CEG32662.1"/>
    <property type="molecule type" value="Genomic_DNA"/>
</dbReference>
<dbReference type="InterPro" id="IPR041854">
    <property type="entry name" value="BFD-like_2Fe2S-bd_dom_sf"/>
</dbReference>
<dbReference type="RefSeq" id="WP_072273003.1">
    <property type="nucleotide sequence ID" value="NZ_CCXW01000001.1"/>
</dbReference>
<dbReference type="InterPro" id="IPR036136">
    <property type="entry name" value="Nit/Sulf_reduc_fer-like_dom_sf"/>
</dbReference>
<evidence type="ECO:0000256" key="5">
    <source>
        <dbReference type="ARBA" id="ARBA00022630"/>
    </source>
</evidence>
<evidence type="ECO:0000256" key="15">
    <source>
        <dbReference type="PIRSR" id="PIRSR037149-1"/>
    </source>
</evidence>
<keyword evidence="10 15" id="KW-0408">Iron</keyword>
<proteinExistence type="inferred from homology"/>
<dbReference type="InterPro" id="IPR006067">
    <property type="entry name" value="NO2/SO3_Rdtase_4Fe4S_dom"/>
</dbReference>
<dbReference type="InterPro" id="IPR052034">
    <property type="entry name" value="NasD-like"/>
</dbReference>
<dbReference type="GO" id="GO:0051537">
    <property type="term" value="F:2 iron, 2 sulfur cluster binding"/>
    <property type="evidence" value="ECO:0007669"/>
    <property type="project" value="UniProtKB-KW"/>
</dbReference>
<evidence type="ECO:0000256" key="10">
    <source>
        <dbReference type="ARBA" id="ARBA00023004"/>
    </source>
</evidence>
<keyword evidence="12 14" id="KW-0534">Nitrate assimilation</keyword>
<dbReference type="GO" id="GO:0098809">
    <property type="term" value="F:nitrite reductase activity"/>
    <property type="evidence" value="ECO:0007669"/>
    <property type="project" value="InterPro"/>
</dbReference>
<dbReference type="Pfam" id="PF01077">
    <property type="entry name" value="NIR_SIR"/>
    <property type="match status" value="1"/>
</dbReference>
<dbReference type="GO" id="GO:0050660">
    <property type="term" value="F:flavin adenine dinucleotide binding"/>
    <property type="evidence" value="ECO:0007669"/>
    <property type="project" value="UniProtKB-UniRule"/>
</dbReference>
<evidence type="ECO:0000256" key="7">
    <source>
        <dbReference type="ARBA" id="ARBA00022723"/>
    </source>
</evidence>
<dbReference type="SUPFAM" id="SSF55124">
    <property type="entry name" value="Nitrite/Sulfite reductase N-terminal domain-like"/>
    <property type="match status" value="1"/>
</dbReference>
<dbReference type="Gene3D" id="3.30.390.30">
    <property type="match status" value="1"/>
</dbReference>
<dbReference type="PIRSF" id="PIRSF037149">
    <property type="entry name" value="NirB"/>
    <property type="match status" value="1"/>
</dbReference>
<feature type="domain" description="Nitrite/sulphite reductase 4Fe-4S" evidence="16">
    <location>
        <begin position="623"/>
        <end position="764"/>
    </location>
</feature>
<comment type="pathway">
    <text evidence="2">Nitrogen metabolism; nitrate reduction (assimilation).</text>
</comment>
<dbReference type="InterPro" id="IPR023753">
    <property type="entry name" value="FAD/NAD-binding_dom"/>
</dbReference>
<dbReference type="CDD" id="cd19943">
    <property type="entry name" value="NirB_Fer2_BFD-like_1"/>
    <property type="match status" value="1"/>
</dbReference>
<dbReference type="AlphaFoldDB" id="A0AAN2PHF0"/>
<dbReference type="InterPro" id="IPR007419">
    <property type="entry name" value="BFD-like_2Fe2S-bd_dom"/>
</dbReference>
<dbReference type="Gene3D" id="3.30.413.10">
    <property type="entry name" value="Sulfite Reductase Hemoprotein, domain 1"/>
    <property type="match status" value="1"/>
</dbReference>
<dbReference type="PANTHER" id="PTHR43809:SF1">
    <property type="entry name" value="NITRITE REDUCTASE (NADH) LARGE SUBUNIT"/>
    <property type="match status" value="1"/>
</dbReference>
<dbReference type="InterPro" id="IPR041575">
    <property type="entry name" value="Rubredoxin_C"/>
</dbReference>
<gene>
    <name evidence="21" type="primary">nasD_2</name>
    <name evidence="21" type="ORF">BN1180_02826</name>
</gene>
<dbReference type="SUPFAM" id="SSF56014">
    <property type="entry name" value="Nitrite and sulphite reductase 4Fe-4S domain-like"/>
    <property type="match status" value="1"/>
</dbReference>
<dbReference type="GO" id="GO:0051539">
    <property type="term" value="F:4 iron, 4 sulfur cluster binding"/>
    <property type="evidence" value="ECO:0007669"/>
    <property type="project" value="UniProtKB-KW"/>
</dbReference>
<dbReference type="InterPro" id="IPR005117">
    <property type="entry name" value="NiRdtase/SiRdtase_haem-b_fer"/>
</dbReference>
<dbReference type="FunFam" id="3.50.50.60:FF:000033">
    <property type="entry name" value="Nitrite reductase [NAD(P)H], large subunit"/>
    <property type="match status" value="1"/>
</dbReference>
<evidence type="ECO:0000256" key="8">
    <source>
        <dbReference type="ARBA" id="ARBA00022827"/>
    </source>
</evidence>
<name>A0AAN2PHF0_9BACI</name>